<accession>A0A1G2TVX0</accession>
<comment type="caution">
    <text evidence="2">The sequence shown here is derived from an EMBL/GenBank/DDBJ whole genome shotgun (WGS) entry which is preliminary data.</text>
</comment>
<sequence>MIPKKKNTSSSGESLPKVTELRNEKEIVRAVSYTEEELATHLDPETSDTADSESKSLILRGLLGVVKNIGLGQTNYELSLSIDGLIHIITELDRAALDLVAGAEAQVAEFATELEKSQEKKLTLPTLSLAEITVELKRRDEIRERVSSIQEGLENECDSIIEEIRTFDQLLQHNVSSDPKITKMRRDQLGQKLQSLSKTVDGIVGAISDNDRKVEALLAYENAVKLVSEGLPEGIIGEEISLGK</sequence>
<protein>
    <submittedName>
        <fullName evidence="2">Uncharacterized protein</fullName>
    </submittedName>
</protein>
<organism evidence="2 3">
    <name type="scientific">Candidatus Zambryskibacteria bacterium RIFCSPLOWO2_01_FULL_39_39</name>
    <dbReference type="NCBI Taxonomy" id="1802758"/>
    <lineage>
        <taxon>Bacteria</taxon>
        <taxon>Candidatus Zambryskiibacteriota</taxon>
    </lineage>
</organism>
<name>A0A1G2TVX0_9BACT</name>
<dbReference type="AlphaFoldDB" id="A0A1G2TVX0"/>
<dbReference type="EMBL" id="MHWB01000013">
    <property type="protein sequence ID" value="OHB01431.1"/>
    <property type="molecule type" value="Genomic_DNA"/>
</dbReference>
<gene>
    <name evidence="2" type="ORF">A3A96_01930</name>
</gene>
<evidence type="ECO:0000313" key="2">
    <source>
        <dbReference type="EMBL" id="OHB01431.1"/>
    </source>
</evidence>
<reference evidence="2 3" key="1">
    <citation type="journal article" date="2016" name="Nat. Commun.">
        <title>Thousands of microbial genomes shed light on interconnected biogeochemical processes in an aquifer system.</title>
        <authorList>
            <person name="Anantharaman K."/>
            <person name="Brown C.T."/>
            <person name="Hug L.A."/>
            <person name="Sharon I."/>
            <person name="Castelle C.J."/>
            <person name="Probst A.J."/>
            <person name="Thomas B.C."/>
            <person name="Singh A."/>
            <person name="Wilkins M.J."/>
            <person name="Karaoz U."/>
            <person name="Brodie E.L."/>
            <person name="Williams K.H."/>
            <person name="Hubbard S.S."/>
            <person name="Banfield J.F."/>
        </authorList>
    </citation>
    <scope>NUCLEOTIDE SEQUENCE [LARGE SCALE GENOMIC DNA]</scope>
</reference>
<dbReference type="Proteomes" id="UP000177707">
    <property type="component" value="Unassembled WGS sequence"/>
</dbReference>
<evidence type="ECO:0000313" key="3">
    <source>
        <dbReference type="Proteomes" id="UP000177707"/>
    </source>
</evidence>
<feature type="region of interest" description="Disordered" evidence="1">
    <location>
        <begin position="1"/>
        <end position="20"/>
    </location>
</feature>
<proteinExistence type="predicted"/>
<evidence type="ECO:0000256" key="1">
    <source>
        <dbReference type="SAM" id="MobiDB-lite"/>
    </source>
</evidence>